<dbReference type="Pfam" id="PF04257">
    <property type="entry name" value="Exonuc_V_gamma"/>
    <property type="match status" value="1"/>
</dbReference>
<dbReference type="InterPro" id="IPR027417">
    <property type="entry name" value="P-loop_NTPase"/>
</dbReference>
<keyword evidence="8 10" id="KW-0238">DNA-binding</keyword>
<dbReference type="GO" id="GO:0000724">
    <property type="term" value="P:double-strand break repair via homologous recombination"/>
    <property type="evidence" value="ECO:0007669"/>
    <property type="project" value="UniProtKB-UniRule"/>
</dbReference>
<dbReference type="PIRSF" id="PIRSF000980">
    <property type="entry name" value="RecC"/>
    <property type="match status" value="1"/>
</dbReference>
<comment type="caution">
    <text evidence="12">The sequence shown here is derived from an EMBL/GenBank/DDBJ whole genome shotgun (WGS) entry which is preliminary data.</text>
</comment>
<comment type="miscellaneous">
    <text evidence="10">In the RecBCD complex, RecB has a slow 3'-5' helicase, an exonuclease activity and loads RecA onto ssDNA, RecD has a fast 5'-3' helicase activity, while RecC stimulates the ATPase and processivity of the RecB helicase and contributes to recognition of the Chi site.</text>
</comment>
<keyword evidence="9 10" id="KW-0234">DNA repair</keyword>
<evidence type="ECO:0000313" key="13">
    <source>
        <dbReference type="Proteomes" id="UP000006457"/>
    </source>
</evidence>
<dbReference type="Gene3D" id="1.10.10.160">
    <property type="match status" value="1"/>
</dbReference>
<keyword evidence="1 10" id="KW-0540">Nuclease</keyword>
<organism evidence="12 13">
    <name type="scientific">Pasteurella bettyae CCUG 2042</name>
    <dbReference type="NCBI Taxonomy" id="1095749"/>
    <lineage>
        <taxon>Bacteria</taxon>
        <taxon>Pseudomonadati</taxon>
        <taxon>Pseudomonadota</taxon>
        <taxon>Gammaproteobacteria</taxon>
        <taxon>Pasteurellales</taxon>
        <taxon>Pasteurellaceae</taxon>
        <taxon>Pasteurella</taxon>
    </lineage>
</organism>
<dbReference type="InterPro" id="IPR013986">
    <property type="entry name" value="DExx_box_DNA_helicase_dom_sf"/>
</dbReference>
<dbReference type="GO" id="GO:0008854">
    <property type="term" value="F:exodeoxyribonuclease V activity"/>
    <property type="evidence" value="ECO:0007669"/>
    <property type="project" value="InterPro"/>
</dbReference>
<protein>
    <recommendedName>
        <fullName evidence="10">RecBCD enzyme subunit RecC</fullName>
    </recommendedName>
    <alternativeName>
        <fullName evidence="10">Exonuclease V subunit RecC</fullName>
        <shortName evidence="10">ExoV subunit RecC</shortName>
    </alternativeName>
    <alternativeName>
        <fullName evidence="10">Helicase/nuclease RecBCD subunit RecC</fullName>
    </alternativeName>
</protein>
<sequence length="1123" mass="131405">MPLDDPFQSDVILVQSPGMSQWLQLKIAEKKGISANIKYPMPATFIWQQYSNCLEDVSQQTEFTKDAMTWRLMQIIPDHLDEPSFQALKNYLSYAPHSEQHKLYQLARTIADLFDQYLVYRPNWIQAWEQQNFSQIEADIKQYRQDMGKESLQQIIQDIQWQGILWNHLVALVQTGDNNKIRHRANLHREFIEKLKQQKPENLPKRIFIFGISALPKSYLETFEAMSQYCDIHLFFNNPSQEYWGDIIDQKFLQKLQLRKRITYQTQQSENIISLQALENLDQNGYELSQEQENLQVGNPLLASWGKLGRDFFYLLTDLISRNEEHNHEISAFVKLDDHSLLSQVQRQILDLVPSGTQKFKKAKDDRSISFHSCHSIMREVEVLHDYLLDLFEKHKDLTPKDIVVMVADIDTYTPYIQAVFGQYQRNLQHPQFYKVDERYIPFSISDNKLSSSDVIIATFLMLLNLKESQFSAEEVLAYLDIPAIRENFNIAVEDLETLRDWVANSGIRFGLEKENHHSKNYNAWQAGIERMLLGYAMRAENGIWQDSLGFDQSHGLRGQLAGSLSAFIETLHQWQCFVQSTHSVNEWHTALVQLLEDFFAQNEETQAVLFYLNEEIQNIIEQLHEVGFEQKLEVDVIAEHIAAHLDDTPNSVKFLVGRVSFCTLLPMRAIPFKVVCLLGMNDGSYPRQQTPNSFDLMQHHHQKGDRFRRDDDRYLFLEALLAAENYLYISYVGQSIIDNHQTQPSVLVSQLLDYLAENLAESHDDIEEQRQALIQQHAMRIFSPNNFNHKHHSYAKEWLSLVNYQQNDVRDFVQPIDISEQTTEVDIIQLVQFVQNPVKFFFEKRLGVYFENVDEQIPDTENFSLTHLDNYLIKDELLNFDENEVDNYFETLKVQGILPYGHFGEIYQQKLMVESGNIRELVSTYLQQEPQYQAVEVPLEINGQKILLTGNLTHLYDMGGGLQRIRWRVGSVKDKQIIENWLYYLLQLVTTNNVHPPVYVGKDNNITFKNAEEIFKNSTALSHLSQYVADYLQGLHNIQIVPTQEIKKYLKYCQLEDEFDEVKAFNILRDSMTTKYGTDVYWSRVFSQSTAQTFTPQKLLSIQQMTQNWFTLMLESILEEKH</sequence>
<dbReference type="Gene3D" id="1.10.10.990">
    <property type="match status" value="1"/>
</dbReference>
<accession>I3DFP6</accession>
<evidence type="ECO:0000256" key="8">
    <source>
        <dbReference type="ARBA" id="ARBA00023125"/>
    </source>
</evidence>
<evidence type="ECO:0000256" key="1">
    <source>
        <dbReference type="ARBA" id="ARBA00022722"/>
    </source>
</evidence>
<dbReference type="EMBL" id="AJSX01000018">
    <property type="protein sequence ID" value="EIJ70539.1"/>
    <property type="molecule type" value="Genomic_DNA"/>
</dbReference>
<dbReference type="AlphaFoldDB" id="I3DFP6"/>
<dbReference type="GO" id="GO:0003678">
    <property type="term" value="F:DNA helicase activity"/>
    <property type="evidence" value="ECO:0007669"/>
    <property type="project" value="UniProtKB-UniRule"/>
</dbReference>
<evidence type="ECO:0000256" key="6">
    <source>
        <dbReference type="ARBA" id="ARBA00022839"/>
    </source>
</evidence>
<dbReference type="InterPro" id="IPR041500">
    <property type="entry name" value="RecC_C"/>
</dbReference>
<dbReference type="SUPFAM" id="SSF52980">
    <property type="entry name" value="Restriction endonuclease-like"/>
    <property type="match status" value="1"/>
</dbReference>
<dbReference type="Gene3D" id="3.40.50.300">
    <property type="entry name" value="P-loop containing nucleotide triphosphate hydrolases"/>
    <property type="match status" value="2"/>
</dbReference>
<dbReference type="HAMAP" id="MF_01486">
    <property type="entry name" value="RecC"/>
    <property type="match status" value="1"/>
</dbReference>
<keyword evidence="4 10" id="KW-0378">Hydrolase</keyword>
<dbReference type="GO" id="GO:0003677">
    <property type="term" value="F:DNA binding"/>
    <property type="evidence" value="ECO:0007669"/>
    <property type="project" value="UniProtKB-UniRule"/>
</dbReference>
<dbReference type="InterPro" id="IPR011335">
    <property type="entry name" value="Restrct_endonuc-II-like"/>
</dbReference>
<evidence type="ECO:0000256" key="5">
    <source>
        <dbReference type="ARBA" id="ARBA00022806"/>
    </source>
</evidence>
<comment type="similarity">
    <text evidence="10">Belongs to the RecC family.</text>
</comment>
<dbReference type="PANTHER" id="PTHR30591">
    <property type="entry name" value="RECBCD ENZYME SUBUNIT RECC"/>
    <property type="match status" value="1"/>
</dbReference>
<dbReference type="GO" id="GO:0009338">
    <property type="term" value="C:exodeoxyribonuclease V complex"/>
    <property type="evidence" value="ECO:0007669"/>
    <property type="project" value="InterPro"/>
</dbReference>
<keyword evidence="13" id="KW-1185">Reference proteome</keyword>
<dbReference type="GO" id="GO:0005524">
    <property type="term" value="F:ATP binding"/>
    <property type="evidence" value="ECO:0007669"/>
    <property type="project" value="UniProtKB-UniRule"/>
</dbReference>
<keyword evidence="3 10" id="KW-0227">DNA damage</keyword>
<dbReference type="PATRIC" id="fig|1095749.3.peg.727"/>
<evidence type="ECO:0000256" key="2">
    <source>
        <dbReference type="ARBA" id="ARBA00022741"/>
    </source>
</evidence>
<feature type="domain" description="RecC C-terminal" evidence="11">
    <location>
        <begin position="824"/>
        <end position="1053"/>
    </location>
</feature>
<dbReference type="Proteomes" id="UP000006457">
    <property type="component" value="Unassembled WGS sequence"/>
</dbReference>
<name>I3DFP6_9PAST</name>
<proteinExistence type="inferred from homology"/>
<keyword evidence="2 10" id="KW-0547">Nucleotide-binding</keyword>
<reference evidence="12 13" key="1">
    <citation type="submission" date="2012-03" db="EMBL/GenBank/DDBJ databases">
        <authorList>
            <person name="Harkins D.M."/>
            <person name="Madupu R."/>
            <person name="Durkin A.S."/>
            <person name="Torralba M."/>
            <person name="Methe B."/>
            <person name="Sutton G.G."/>
            <person name="Nelson K.E."/>
        </authorList>
    </citation>
    <scope>NUCLEOTIDE SEQUENCE [LARGE SCALE GENOMIC DNA]</scope>
    <source>
        <strain evidence="12 13">CCUG 2042</strain>
    </source>
</reference>
<dbReference type="PANTHER" id="PTHR30591:SF1">
    <property type="entry name" value="RECBCD ENZYME SUBUNIT RECC"/>
    <property type="match status" value="1"/>
</dbReference>
<evidence type="ECO:0000256" key="7">
    <source>
        <dbReference type="ARBA" id="ARBA00022840"/>
    </source>
</evidence>
<dbReference type="eggNOG" id="COG1330">
    <property type="taxonomic scope" value="Bacteria"/>
</dbReference>
<dbReference type="NCBIfam" id="TIGR01450">
    <property type="entry name" value="recC"/>
    <property type="match status" value="1"/>
</dbReference>
<evidence type="ECO:0000256" key="10">
    <source>
        <dbReference type="HAMAP-Rule" id="MF_01486"/>
    </source>
</evidence>
<evidence type="ECO:0000256" key="4">
    <source>
        <dbReference type="ARBA" id="ARBA00022801"/>
    </source>
</evidence>
<evidence type="ECO:0000313" key="12">
    <source>
        <dbReference type="EMBL" id="EIJ70539.1"/>
    </source>
</evidence>
<comment type="subunit">
    <text evidence="10">Heterotrimer of RecB, RecC and RecD. All subunits contribute to DNA-binding.</text>
</comment>
<dbReference type="Gene3D" id="3.40.50.10930">
    <property type="match status" value="1"/>
</dbReference>
<evidence type="ECO:0000256" key="3">
    <source>
        <dbReference type="ARBA" id="ARBA00022763"/>
    </source>
</evidence>
<comment type="function">
    <text evidence="10">A helicase/nuclease that prepares dsDNA breaks (DSB) for recombinational DNA repair. Binds to DSBs and unwinds DNA via a highly rapid and processive ATP-dependent bidirectional helicase activity. Unwinds dsDNA until it encounters a Chi (crossover hotspot instigator) sequence from the 3' direction. Cuts ssDNA a few nucleotides 3' to the Chi site. The properties and activities of the enzyme are changed at Chi. The Chi-altered holoenzyme produces a long 3'-ssDNA overhang and facilitates RecA-binding to the ssDNA for homologous DNA recombination and repair. Holoenzyme degrades any linearized DNA that is unable to undergo homologous recombination. In the holoenzyme this subunit recognizes the wild-type Chi sequence, and when added to isolated RecB increases its ATP-dependent helicase processivity.</text>
</comment>
<dbReference type="SUPFAM" id="SSF52540">
    <property type="entry name" value="P-loop containing nucleoside triphosphate hydrolases"/>
    <property type="match status" value="2"/>
</dbReference>
<dbReference type="InterPro" id="IPR006697">
    <property type="entry name" value="RecC"/>
</dbReference>
<keyword evidence="6 10" id="KW-0269">Exonuclease</keyword>
<keyword evidence="5 10" id="KW-0347">Helicase</keyword>
<keyword evidence="7 10" id="KW-0067">ATP-binding</keyword>
<evidence type="ECO:0000259" key="11">
    <source>
        <dbReference type="Pfam" id="PF17946"/>
    </source>
</evidence>
<evidence type="ECO:0000256" key="9">
    <source>
        <dbReference type="ARBA" id="ARBA00023204"/>
    </source>
</evidence>
<dbReference type="Pfam" id="PF17946">
    <property type="entry name" value="RecC_C"/>
    <property type="match status" value="1"/>
</dbReference>
<gene>
    <name evidence="10 12" type="primary">recC</name>
    <name evidence="12" type="ORF">HMPREF1052_2130</name>
</gene>